<dbReference type="PROSITE" id="PS00094">
    <property type="entry name" value="C5_MTASE_1"/>
    <property type="match status" value="1"/>
</dbReference>
<sequence length="483" mass="53828">MPGKLTYVDLFAGCGGLSLGLEQAGFALELAVEKSDMAAETFFHNFIEPISDQKEWKSFSAPSTPVEEQAKKGVVVKQLSDVLDCKPLLQDLKSREIDLVAGGPPCQGFSLAGRRNPEDIRNKLPWEFLEFVEAVSPKAVIIENVSGMSQDFKKHNQESPFDQLRQALIQTGVGYQVQPVHLNAMHFGAPQHRPRVMLLGLRQDVADATGFKFSDKTWRSEFAKLGSVEFSQKPEIAPILTHFGDDILTVADAIADLNDSGYRRVSNLSEFAKEMREGADWEPAGDAASKRRNKGLPNHTLRKHAEHIKDRFRLYQFFRDQGVHNKTIAIPKNEDLTTGGKRQLLHEALKDAKYPAKAPDGKILAHSVEELIELVLSLGTKKHSQRPLSWTSPSPTVVSLPDDYVHPDIPRTMTVREMARFQSFPDNFEFRAKETTGSLRRRVEVPQYTQVGNAVPPKMARAVGLSIRSALELAAITEGRRAS</sequence>
<evidence type="ECO:0000256" key="6">
    <source>
        <dbReference type="PROSITE-ProRule" id="PRU01016"/>
    </source>
</evidence>
<accession>A0A238KEX0</accession>
<keyword evidence="2 6" id="KW-0808">Transferase</keyword>
<keyword evidence="3 6" id="KW-0949">S-adenosyl-L-methionine</keyword>
<dbReference type="GO" id="GO:0044027">
    <property type="term" value="P:negative regulation of gene expression via chromosomal CpG island methylation"/>
    <property type="evidence" value="ECO:0007669"/>
    <property type="project" value="TreeGrafter"/>
</dbReference>
<dbReference type="PROSITE" id="PS00095">
    <property type="entry name" value="C5_MTASE_2"/>
    <property type="match status" value="1"/>
</dbReference>
<gene>
    <name evidence="10" type="primary">hpaIIM_2</name>
    <name evidence="10" type="ORF">PEV8663_02076</name>
</gene>
<dbReference type="PROSITE" id="PS51679">
    <property type="entry name" value="SAM_MT_C5"/>
    <property type="match status" value="1"/>
</dbReference>
<evidence type="ECO:0000256" key="1">
    <source>
        <dbReference type="ARBA" id="ARBA00022603"/>
    </source>
</evidence>
<evidence type="ECO:0000313" key="10">
    <source>
        <dbReference type="EMBL" id="SMX40662.1"/>
    </source>
</evidence>
<dbReference type="Proteomes" id="UP000220836">
    <property type="component" value="Unassembled WGS sequence"/>
</dbReference>
<name>A0A238KEX0_9RHOB</name>
<dbReference type="Gene3D" id="3.40.50.150">
    <property type="entry name" value="Vaccinia Virus protein VP39"/>
    <property type="match status" value="1"/>
</dbReference>
<dbReference type="PANTHER" id="PTHR10629:SF52">
    <property type="entry name" value="DNA (CYTOSINE-5)-METHYLTRANSFERASE 1"/>
    <property type="match status" value="1"/>
</dbReference>
<dbReference type="AlphaFoldDB" id="A0A238KEX0"/>
<evidence type="ECO:0000256" key="2">
    <source>
        <dbReference type="ARBA" id="ARBA00022679"/>
    </source>
</evidence>
<proteinExistence type="inferred from homology"/>
<organism evidence="10 11">
    <name type="scientific">Pelagimonas varians</name>
    <dbReference type="NCBI Taxonomy" id="696760"/>
    <lineage>
        <taxon>Bacteria</taxon>
        <taxon>Pseudomonadati</taxon>
        <taxon>Pseudomonadota</taxon>
        <taxon>Alphaproteobacteria</taxon>
        <taxon>Rhodobacterales</taxon>
        <taxon>Roseobacteraceae</taxon>
        <taxon>Pelagimonas</taxon>
    </lineage>
</organism>
<dbReference type="SUPFAM" id="SSF53335">
    <property type="entry name" value="S-adenosyl-L-methionine-dependent methyltransferases"/>
    <property type="match status" value="1"/>
</dbReference>
<dbReference type="EC" id="2.1.1.37" evidence="8"/>
<evidence type="ECO:0000256" key="8">
    <source>
        <dbReference type="RuleBase" id="RU000417"/>
    </source>
</evidence>
<feature type="active site" evidence="6">
    <location>
        <position position="106"/>
    </location>
</feature>
<dbReference type="GO" id="GO:0003886">
    <property type="term" value="F:DNA (cytosine-5-)-methyltransferase activity"/>
    <property type="evidence" value="ECO:0007669"/>
    <property type="project" value="UniProtKB-EC"/>
</dbReference>
<dbReference type="RefSeq" id="WP_097804578.1">
    <property type="nucleotide sequence ID" value="NZ_FXYH01000006.1"/>
</dbReference>
<dbReference type="OrthoDB" id="9813719at2"/>
<dbReference type="GO" id="GO:0003677">
    <property type="term" value="F:DNA binding"/>
    <property type="evidence" value="ECO:0007669"/>
    <property type="project" value="TreeGrafter"/>
</dbReference>
<dbReference type="Pfam" id="PF00145">
    <property type="entry name" value="DNA_methylase"/>
    <property type="match status" value="1"/>
</dbReference>
<dbReference type="EMBL" id="FXYH01000006">
    <property type="protein sequence ID" value="SMX40662.1"/>
    <property type="molecule type" value="Genomic_DNA"/>
</dbReference>
<keyword evidence="1 6" id="KW-0489">Methyltransferase</keyword>
<protein>
    <recommendedName>
        <fullName evidence="8">Cytosine-specific methyltransferase</fullName>
        <ecNumber evidence="8">2.1.1.37</ecNumber>
    </recommendedName>
</protein>
<dbReference type="InterPro" id="IPR018117">
    <property type="entry name" value="C5_DNA_meth_AS"/>
</dbReference>
<evidence type="ECO:0000256" key="5">
    <source>
        <dbReference type="ARBA" id="ARBA00047422"/>
    </source>
</evidence>
<evidence type="ECO:0000256" key="9">
    <source>
        <dbReference type="SAM" id="MobiDB-lite"/>
    </source>
</evidence>
<dbReference type="Gene3D" id="3.90.120.10">
    <property type="entry name" value="DNA Methylase, subunit A, domain 2"/>
    <property type="match status" value="1"/>
</dbReference>
<dbReference type="GO" id="GO:0009307">
    <property type="term" value="P:DNA restriction-modification system"/>
    <property type="evidence" value="ECO:0007669"/>
    <property type="project" value="UniProtKB-KW"/>
</dbReference>
<comment type="catalytic activity">
    <reaction evidence="5 8">
        <text>a 2'-deoxycytidine in DNA + S-adenosyl-L-methionine = a 5-methyl-2'-deoxycytidine in DNA + S-adenosyl-L-homocysteine + H(+)</text>
        <dbReference type="Rhea" id="RHEA:13681"/>
        <dbReference type="Rhea" id="RHEA-COMP:11369"/>
        <dbReference type="Rhea" id="RHEA-COMP:11370"/>
        <dbReference type="ChEBI" id="CHEBI:15378"/>
        <dbReference type="ChEBI" id="CHEBI:57856"/>
        <dbReference type="ChEBI" id="CHEBI:59789"/>
        <dbReference type="ChEBI" id="CHEBI:85452"/>
        <dbReference type="ChEBI" id="CHEBI:85454"/>
        <dbReference type="EC" id="2.1.1.37"/>
    </reaction>
</comment>
<feature type="compositionally biased region" description="Basic residues" evidence="9">
    <location>
        <begin position="290"/>
        <end position="302"/>
    </location>
</feature>
<dbReference type="InterPro" id="IPR001525">
    <property type="entry name" value="C5_MeTfrase"/>
</dbReference>
<reference evidence="10 11" key="1">
    <citation type="submission" date="2017-05" db="EMBL/GenBank/DDBJ databases">
        <authorList>
            <person name="Song R."/>
            <person name="Chenine A.L."/>
            <person name="Ruprecht R.M."/>
        </authorList>
    </citation>
    <scope>NUCLEOTIDE SEQUENCE [LARGE SCALE GENOMIC DNA]</scope>
    <source>
        <strain evidence="10 11">CECT 8663</strain>
    </source>
</reference>
<evidence type="ECO:0000256" key="4">
    <source>
        <dbReference type="ARBA" id="ARBA00022747"/>
    </source>
</evidence>
<dbReference type="InterPro" id="IPR050390">
    <property type="entry name" value="C5-Methyltransferase"/>
</dbReference>
<feature type="region of interest" description="Disordered" evidence="9">
    <location>
        <begin position="279"/>
        <end position="302"/>
    </location>
</feature>
<dbReference type="GO" id="GO:0032259">
    <property type="term" value="P:methylation"/>
    <property type="evidence" value="ECO:0007669"/>
    <property type="project" value="UniProtKB-KW"/>
</dbReference>
<dbReference type="InterPro" id="IPR031303">
    <property type="entry name" value="C5_meth_CS"/>
</dbReference>
<dbReference type="NCBIfam" id="TIGR00675">
    <property type="entry name" value="dcm"/>
    <property type="match status" value="1"/>
</dbReference>
<evidence type="ECO:0000256" key="3">
    <source>
        <dbReference type="ARBA" id="ARBA00022691"/>
    </source>
</evidence>
<comment type="similarity">
    <text evidence="6 7">Belongs to the class I-like SAM-binding methyltransferase superfamily. C5-methyltransferase family.</text>
</comment>
<keyword evidence="4" id="KW-0680">Restriction system</keyword>
<evidence type="ECO:0000313" key="11">
    <source>
        <dbReference type="Proteomes" id="UP000220836"/>
    </source>
</evidence>
<evidence type="ECO:0000256" key="7">
    <source>
        <dbReference type="RuleBase" id="RU000416"/>
    </source>
</evidence>
<keyword evidence="11" id="KW-1185">Reference proteome</keyword>
<dbReference type="InterPro" id="IPR029063">
    <property type="entry name" value="SAM-dependent_MTases_sf"/>
</dbReference>
<dbReference type="PRINTS" id="PR00105">
    <property type="entry name" value="C5METTRFRASE"/>
</dbReference>
<dbReference type="PANTHER" id="PTHR10629">
    <property type="entry name" value="CYTOSINE-SPECIFIC METHYLTRANSFERASE"/>
    <property type="match status" value="1"/>
</dbReference>